<dbReference type="PANTHER" id="PTHR10515">
    <property type="entry name" value="THYMIDINE PHOSPHORYLASE"/>
    <property type="match status" value="1"/>
</dbReference>
<dbReference type="InterPro" id="IPR018090">
    <property type="entry name" value="Pyrmidine_PPas_bac/euk"/>
</dbReference>
<gene>
    <name evidence="7" type="primary">pdp</name>
    <name evidence="7" type="ORF">ADIAG_01451</name>
</gene>
<evidence type="ECO:0000313" key="8">
    <source>
        <dbReference type="Proteomes" id="UP000012015"/>
    </source>
</evidence>
<dbReference type="eggNOG" id="COG0213">
    <property type="taxonomic scope" value="Bacteria"/>
</dbReference>
<organism evidence="7 8">
    <name type="scientific">Paeniglutamicibacter gangotriensis Lz1y</name>
    <dbReference type="NCBI Taxonomy" id="1276920"/>
    <lineage>
        <taxon>Bacteria</taxon>
        <taxon>Bacillati</taxon>
        <taxon>Actinomycetota</taxon>
        <taxon>Actinomycetes</taxon>
        <taxon>Micrococcales</taxon>
        <taxon>Micrococcaceae</taxon>
        <taxon>Paeniglutamicibacter</taxon>
    </lineage>
</organism>
<dbReference type="SMART" id="SM00941">
    <property type="entry name" value="PYNP_C"/>
    <property type="match status" value="1"/>
</dbReference>
<dbReference type="InterPro" id="IPR036566">
    <property type="entry name" value="PYNP-like_C_sf"/>
</dbReference>
<dbReference type="GO" id="GO:0006206">
    <property type="term" value="P:pyrimidine nucleobase metabolic process"/>
    <property type="evidence" value="ECO:0007669"/>
    <property type="project" value="InterPro"/>
</dbReference>
<dbReference type="InterPro" id="IPR000053">
    <property type="entry name" value="Thymidine/pyrmidine_PPase"/>
</dbReference>
<dbReference type="InterPro" id="IPR017459">
    <property type="entry name" value="Glycosyl_Trfase_fam3_N_dom"/>
</dbReference>
<keyword evidence="4 7" id="KW-0808">Transferase</keyword>
<evidence type="ECO:0000259" key="6">
    <source>
        <dbReference type="SMART" id="SM00941"/>
    </source>
</evidence>
<accession>M7MWX5</accession>
<name>M7MWX5_9MICC</name>
<dbReference type="EC" id="2.4.2.2" evidence="7"/>
<dbReference type="Pfam" id="PF00591">
    <property type="entry name" value="Glycos_transf_3"/>
    <property type="match status" value="1"/>
</dbReference>
<dbReference type="GO" id="GO:0006213">
    <property type="term" value="P:pyrimidine nucleoside metabolic process"/>
    <property type="evidence" value="ECO:0007669"/>
    <property type="project" value="InterPro"/>
</dbReference>
<dbReference type="FunFam" id="3.40.1030.10:FF:000003">
    <property type="entry name" value="Pyrimidine-nucleoside phosphorylase"/>
    <property type="match status" value="1"/>
</dbReference>
<dbReference type="SUPFAM" id="SSF52418">
    <property type="entry name" value="Nucleoside phosphorylase/phosphoribosyltransferase catalytic domain"/>
    <property type="match status" value="1"/>
</dbReference>
<dbReference type="RefSeq" id="WP_007270643.1">
    <property type="nucleotide sequence ID" value="NZ_AOCK01000003.1"/>
</dbReference>
<comment type="subunit">
    <text evidence="2">Homodimer.</text>
</comment>
<evidence type="ECO:0000256" key="2">
    <source>
        <dbReference type="ARBA" id="ARBA00011738"/>
    </source>
</evidence>
<dbReference type="SUPFAM" id="SSF54680">
    <property type="entry name" value="Pyrimidine nucleoside phosphorylase C-terminal domain"/>
    <property type="match status" value="1"/>
</dbReference>
<dbReference type="Proteomes" id="UP000012015">
    <property type="component" value="Unassembled WGS sequence"/>
</dbReference>
<dbReference type="InterPro" id="IPR035902">
    <property type="entry name" value="Nuc_phospho_transferase"/>
</dbReference>
<dbReference type="PIRSF" id="PIRSF000478">
    <property type="entry name" value="TP_PyNP"/>
    <property type="match status" value="1"/>
</dbReference>
<dbReference type="GO" id="GO:0005829">
    <property type="term" value="C:cytosol"/>
    <property type="evidence" value="ECO:0007669"/>
    <property type="project" value="TreeGrafter"/>
</dbReference>
<dbReference type="InterPro" id="IPR000312">
    <property type="entry name" value="Glycosyl_Trfase_fam3"/>
</dbReference>
<dbReference type="PROSITE" id="PS00647">
    <property type="entry name" value="THYMID_PHOSPHORYLASE"/>
    <property type="match status" value="1"/>
</dbReference>
<sequence>MSIENFDAVDIIRVKRDRGTLTGAQIDWTIDAYTRGVIAEEQMAALNMAILLNGMDRTEISRWTTAMINSGQRMDFSTLRSPGGTPMRTTDKHSTGGVGDKITLPLAPLVAVFGVAVPQLSGRGLGHTGGTLDKLEAIPGWRAELSNEQMMRQLSEVGAVICAAGASLAPADKKLYALRDVTGTVEAIPLIASSIMSKKIAEGTGALVLDVKVGSGAFMKDFTDARELATTMVNLGTDASVHTVALLTNMDTPLGLTAGNAIEIAESIEVLAGGGPADVVELTVALATEMLAGAGIHDVDVAAALTDGRAMDKWRAMIAAQGGDNNAPLPVAKESEILYAQADGVLTSLDALDVGVAAWRLGAGRARRQDPVQAGAGVRLHAKPGDQVRRGQPLATMLTDTPERFDRAREILEQAATIGPVGSRPDMTLIHERITAS</sequence>
<dbReference type="AlphaFoldDB" id="M7MWX5"/>
<comment type="caution">
    <text evidence="7">The sequence shown here is derived from an EMBL/GenBank/DDBJ whole genome shotgun (WGS) entry which is preliminary data.</text>
</comment>
<dbReference type="InterPro" id="IPR017872">
    <property type="entry name" value="Pyrmidine_PPase_CS"/>
</dbReference>
<proteinExistence type="inferred from homology"/>
<evidence type="ECO:0000256" key="3">
    <source>
        <dbReference type="ARBA" id="ARBA00022676"/>
    </source>
</evidence>
<dbReference type="SUPFAM" id="SSF47648">
    <property type="entry name" value="Nucleoside phosphorylase/phosphoribosyltransferase N-terminal domain"/>
    <property type="match status" value="1"/>
</dbReference>
<evidence type="ECO:0000256" key="5">
    <source>
        <dbReference type="SAM" id="MobiDB-lite"/>
    </source>
</evidence>
<evidence type="ECO:0000256" key="1">
    <source>
        <dbReference type="ARBA" id="ARBA00006915"/>
    </source>
</evidence>
<feature type="region of interest" description="Disordered" evidence="5">
    <location>
        <begin position="75"/>
        <end position="97"/>
    </location>
</feature>
<dbReference type="Pfam" id="PF02885">
    <property type="entry name" value="Glycos_trans_3N"/>
    <property type="match status" value="1"/>
</dbReference>
<keyword evidence="3 7" id="KW-0328">Glycosyltransferase</keyword>
<dbReference type="GO" id="GO:0009032">
    <property type="term" value="F:thymidine phosphorylase activity"/>
    <property type="evidence" value="ECO:0007669"/>
    <property type="project" value="TreeGrafter"/>
</dbReference>
<dbReference type="PATRIC" id="fig|1276920.7.peg.1447"/>
<dbReference type="GO" id="GO:0004645">
    <property type="term" value="F:1,4-alpha-oligoglucan phosphorylase activity"/>
    <property type="evidence" value="ECO:0007669"/>
    <property type="project" value="InterPro"/>
</dbReference>
<dbReference type="PANTHER" id="PTHR10515:SF0">
    <property type="entry name" value="THYMIDINE PHOSPHORYLASE"/>
    <property type="match status" value="1"/>
</dbReference>
<feature type="domain" description="Pyrimidine nucleoside phosphorylase C-terminal" evidence="6">
    <location>
        <begin position="345"/>
        <end position="419"/>
    </location>
</feature>
<keyword evidence="8" id="KW-1185">Reference proteome</keyword>
<dbReference type="Pfam" id="PF07831">
    <property type="entry name" value="PYNP_C"/>
    <property type="match status" value="1"/>
</dbReference>
<dbReference type="EMBL" id="AOCK01000003">
    <property type="protein sequence ID" value="EMQ99455.1"/>
    <property type="molecule type" value="Genomic_DNA"/>
</dbReference>
<evidence type="ECO:0000256" key="4">
    <source>
        <dbReference type="ARBA" id="ARBA00022679"/>
    </source>
</evidence>
<protein>
    <submittedName>
        <fullName evidence="7">Pyrimidine-nucleoside phosphorylase</fullName>
        <ecNumber evidence="7">2.4.2.2</ecNumber>
    </submittedName>
</protein>
<dbReference type="Gene3D" id="3.90.1170.30">
    <property type="entry name" value="Pyrimidine nucleoside phosphorylase-like, C-terminal domain"/>
    <property type="match status" value="1"/>
</dbReference>
<dbReference type="InterPro" id="IPR036320">
    <property type="entry name" value="Glycosyl_Trfase_fam3_N_dom_sf"/>
</dbReference>
<evidence type="ECO:0000313" key="7">
    <source>
        <dbReference type="EMBL" id="EMQ99455.1"/>
    </source>
</evidence>
<dbReference type="InterPro" id="IPR013102">
    <property type="entry name" value="PYNP_C"/>
</dbReference>
<dbReference type="NCBIfam" id="NF004490">
    <property type="entry name" value="PRK05820.1"/>
    <property type="match status" value="1"/>
</dbReference>
<dbReference type="NCBIfam" id="TIGR02644">
    <property type="entry name" value="Y_phosphoryl"/>
    <property type="match status" value="1"/>
</dbReference>
<comment type="similarity">
    <text evidence="1">Belongs to the thymidine/pyrimidine-nucleoside phosphorylase family.</text>
</comment>
<dbReference type="STRING" id="1276920.ADIAG_01451"/>
<dbReference type="Gene3D" id="1.20.970.10">
    <property type="entry name" value="Transferase, Pyrimidine Nucleoside Phosphorylase, Chain C"/>
    <property type="match status" value="1"/>
</dbReference>
<reference evidence="7 8" key="1">
    <citation type="journal article" date="2013" name="Genome Announc.">
        <title>Draft Genome Sequence of Arthrobacter gangotriensis Strain Lz1yT, Isolated from a Penguin Rookery Soil Sample Collected in Antarctica, near the Indian Station Dakshin Gangotri.</title>
        <authorList>
            <person name="Shivaji S."/>
            <person name="Ara S."/>
            <person name="Bandi S."/>
            <person name="Singh A."/>
            <person name="Kumar Pinnaka A."/>
        </authorList>
    </citation>
    <scope>NUCLEOTIDE SEQUENCE [LARGE SCALE GENOMIC DNA]</scope>
    <source>
        <strain evidence="7 8">Lz1y</strain>
    </source>
</reference>
<dbReference type="Gene3D" id="3.40.1030.10">
    <property type="entry name" value="Nucleoside phosphorylase/phosphoribosyltransferase catalytic domain"/>
    <property type="match status" value="1"/>
</dbReference>